<dbReference type="Proteomes" id="UP000578697">
    <property type="component" value="Unassembled WGS sequence"/>
</dbReference>
<dbReference type="AlphaFoldDB" id="A0A840SGR6"/>
<evidence type="ECO:0000313" key="1">
    <source>
        <dbReference type="EMBL" id="MBB5218602.1"/>
    </source>
</evidence>
<sequence>MTRAVLKAQKQNLLPDYLRRKASEVISMVFNEYDYETDIQVKTEEAERRGHAAGLKEGTRNARIETARKFLRMNILPEQIAQGTGLSVDEVLSLKD</sequence>
<keyword evidence="2" id="KW-1185">Reference proteome</keyword>
<reference evidence="1 2" key="1">
    <citation type="submission" date="2020-08" db="EMBL/GenBank/DDBJ databases">
        <title>Genomic Encyclopedia of Type Strains, Phase IV (KMG-IV): sequencing the most valuable type-strain genomes for metagenomic binning, comparative biology and taxonomic classification.</title>
        <authorList>
            <person name="Goeker M."/>
        </authorList>
    </citation>
    <scope>NUCLEOTIDE SEQUENCE [LARGE SCALE GENOMIC DNA]</scope>
    <source>
        <strain evidence="1 2">DSM 103679</strain>
    </source>
</reference>
<accession>A0A840SGR6</accession>
<dbReference type="RefSeq" id="WP_184652050.1">
    <property type="nucleotide sequence ID" value="NZ_JACHFR010000002.1"/>
</dbReference>
<name>A0A840SGR6_9SPIR</name>
<dbReference type="EMBL" id="JACHFR010000002">
    <property type="protein sequence ID" value="MBB5218602.1"/>
    <property type="molecule type" value="Genomic_DNA"/>
</dbReference>
<protein>
    <submittedName>
        <fullName evidence="1">Putative transposase YdaD</fullName>
    </submittedName>
</protein>
<comment type="caution">
    <text evidence="1">The sequence shown here is derived from an EMBL/GenBank/DDBJ whole genome shotgun (WGS) entry which is preliminary data.</text>
</comment>
<evidence type="ECO:0000313" key="2">
    <source>
        <dbReference type="Proteomes" id="UP000578697"/>
    </source>
</evidence>
<gene>
    <name evidence="1" type="ORF">HNP77_000971</name>
</gene>
<proteinExistence type="predicted"/>
<organism evidence="1 2">
    <name type="scientific">Treponema rectale</name>
    <dbReference type="NCBI Taxonomy" id="744512"/>
    <lineage>
        <taxon>Bacteria</taxon>
        <taxon>Pseudomonadati</taxon>
        <taxon>Spirochaetota</taxon>
        <taxon>Spirochaetia</taxon>
        <taxon>Spirochaetales</taxon>
        <taxon>Treponemataceae</taxon>
        <taxon>Treponema</taxon>
    </lineage>
</organism>